<reference evidence="1" key="1">
    <citation type="submission" date="2014-08" db="EMBL/GenBank/DDBJ databases">
        <authorList>
            <person name="Senf B."/>
            <person name="Petzold A."/>
            <person name="Downie B.R."/>
            <person name="Koch P."/>
            <person name="Platzer M."/>
        </authorList>
    </citation>
    <scope>NUCLEOTIDE SEQUENCE [LARGE SCALE GENOMIC DNA]</scope>
    <source>
        <strain evidence="1">GRZ</strain>
    </source>
</reference>
<dbReference type="Gene3D" id="3.40.220.10">
    <property type="entry name" value="Leucine Aminopeptidase, subunit E, domain 1"/>
    <property type="match status" value="1"/>
</dbReference>
<dbReference type="PANTHER" id="PTHR12521">
    <property type="entry name" value="PROTEIN C6ORF130"/>
    <property type="match status" value="1"/>
</dbReference>
<evidence type="ECO:0008006" key="3">
    <source>
        <dbReference type="Google" id="ProtNLM"/>
    </source>
</evidence>
<reference evidence="1" key="3">
    <citation type="submission" date="2025-09" db="UniProtKB">
        <authorList>
            <consortium name="Ensembl"/>
        </authorList>
    </citation>
    <scope>IDENTIFICATION</scope>
</reference>
<dbReference type="InterPro" id="IPR050892">
    <property type="entry name" value="ADP-ribose_metab_enzymes"/>
</dbReference>
<sequence length="121" mass="13630">MLQRKNQRSSESTVGMLHHITGDLFSCFNEHALAHCVSVDFRMGAGIAVFFKSLFGGVAELKNQKKHSGQCVVLKREGYFVYYLITKDKVGHKPTYINLKLSLEDRKAHCVANNVTRVSMP</sequence>
<dbReference type="Ensembl" id="ENSNFUT00015011931.1">
    <property type="protein sequence ID" value="ENSNFUP00015011358.1"/>
    <property type="gene ID" value="ENSNFUG00015005595.1"/>
</dbReference>
<name>A0A8C6KVX3_NOTFU</name>
<evidence type="ECO:0000313" key="1">
    <source>
        <dbReference type="Ensembl" id="ENSNFUP00015011358.1"/>
    </source>
</evidence>
<dbReference type="SUPFAM" id="SSF52949">
    <property type="entry name" value="Macro domain-like"/>
    <property type="match status" value="1"/>
</dbReference>
<protein>
    <recommendedName>
        <fullName evidence="3">O-acyl-ADP-ribose deacylase 1</fullName>
    </recommendedName>
</protein>
<keyword evidence="2" id="KW-1185">Reference proteome</keyword>
<organism evidence="1 2">
    <name type="scientific">Nothobranchius furzeri</name>
    <name type="common">Turquoise killifish</name>
    <dbReference type="NCBI Taxonomy" id="105023"/>
    <lineage>
        <taxon>Eukaryota</taxon>
        <taxon>Metazoa</taxon>
        <taxon>Chordata</taxon>
        <taxon>Craniata</taxon>
        <taxon>Vertebrata</taxon>
        <taxon>Euteleostomi</taxon>
        <taxon>Actinopterygii</taxon>
        <taxon>Neopterygii</taxon>
        <taxon>Teleostei</taxon>
        <taxon>Neoteleostei</taxon>
        <taxon>Acanthomorphata</taxon>
        <taxon>Ovalentaria</taxon>
        <taxon>Atherinomorphae</taxon>
        <taxon>Cyprinodontiformes</taxon>
        <taxon>Nothobranchiidae</taxon>
        <taxon>Nothobranchius</taxon>
    </lineage>
</organism>
<evidence type="ECO:0000313" key="2">
    <source>
        <dbReference type="Proteomes" id="UP000694548"/>
    </source>
</evidence>
<accession>A0A8C6KVX3</accession>
<dbReference type="InterPro" id="IPR043472">
    <property type="entry name" value="Macro_dom-like"/>
</dbReference>
<dbReference type="AlphaFoldDB" id="A0A8C6KVX3"/>
<proteinExistence type="predicted"/>
<dbReference type="Proteomes" id="UP000694548">
    <property type="component" value="Chromosome sgr16"/>
</dbReference>
<dbReference type="GO" id="GO:0140291">
    <property type="term" value="P:peptidyl-glutamate ADP-deribosylation"/>
    <property type="evidence" value="ECO:0007669"/>
    <property type="project" value="TreeGrafter"/>
</dbReference>
<dbReference type="GeneTree" id="ENSGT00390000006988"/>
<reference evidence="1" key="2">
    <citation type="submission" date="2025-08" db="UniProtKB">
        <authorList>
            <consortium name="Ensembl"/>
        </authorList>
    </citation>
    <scope>IDENTIFICATION</scope>
</reference>
<dbReference type="PANTHER" id="PTHR12521:SF0">
    <property type="entry name" value="ADP-RIBOSE GLYCOHYDROLASE OARD1"/>
    <property type="match status" value="1"/>
</dbReference>
<dbReference type="CDD" id="cd02901">
    <property type="entry name" value="Macro_Poa1p-like"/>
    <property type="match status" value="1"/>
</dbReference>